<evidence type="ECO:0000313" key="1">
    <source>
        <dbReference type="EMBL" id="CAI5446511.1"/>
    </source>
</evidence>
<dbReference type="EMBL" id="CANHGI010000003">
    <property type="protein sequence ID" value="CAI5446511.1"/>
    <property type="molecule type" value="Genomic_DNA"/>
</dbReference>
<reference evidence="1" key="1">
    <citation type="submission" date="2022-11" db="EMBL/GenBank/DDBJ databases">
        <authorList>
            <person name="Kikuchi T."/>
        </authorList>
    </citation>
    <scope>NUCLEOTIDE SEQUENCE</scope>
    <source>
        <strain evidence="1">PS1010</strain>
    </source>
</reference>
<sequence length="1075" mass="127983">MSEFRIPLTPHILVALLERYIPKTKLCQSDKDLILKYEENFEPLKVLTEVLVNSTDRLDIYGPADKLLKELEMFFDFPHHFDFIGVKHGMVYTQERIRRYNSQKNMDFIQKADIFKLVHSSVEHKSEEHESICLTLIESYGNRVYRNLKNCYEMVSTDVADEVLKKKKDLYFLTQMDLTVQNAHLRLSEYNIDKFFENLVQFYDSEYDQELLNRLKNRLIDLQQTKRIELNMNFYQTIYATHICYTLFCQKLIQAFPHVFRPFDPLTMDKSMHCPIIRQFSDNGVRFYMANEWKAAAIYQKGVQIPIETEEERNTFGILNTVSVTRFAENNRVSKNSSGCISKIEVDYNRTSRGIAIPIISHFGTHCKLAIDVFNEIFEIFSIEFRWFDSTDQKDVGKINTWFEELGEVFSETKKSKYLIELWKIEELKEKAYEEMQKYEDIRKELEKLYGNGNGKKMEHELWEKEYLKIIRESNNRNNITKGDIMKLYNSYLKHQFIQNNSKFQKFVHNQLECIIDDGFSCDCSTSSSSQQKTNGKIELMKLEEINHRYISFLNDHIFFIFTKNGQSYYDNDSCVKRCLDFMISKFPKTSRELIQIIFKYEIEKIGEMKRDVIYLTGNEYEQYQNEILSFFDTFLMEQEKESGKEMDIREARKLLKEKYEINDKFEEEIKKSPNIVKIIIAAKQLFDECFERIKSLIDYYRMNSNRKIILRHMCELRIEEQNEWHLFGQEVLEAIEIVLENENRLGSMRGQIEKWRNTWNCSDGHYSTIQVNLLETILKVVGINGSKIILVPDIGYCRNLVEIPLTMGYLAMQIQAPDGKMAYHEYNALSMIFQFGACDIYWGNENQRGLKNKHRKKVLEEMSKIKKGYTTSEIVEKSLKKVMYAEVMQKTPLTYFHNKKFSHELCAQEYASFFKVCNFPKHVRCDYEDTAVMRTKFLFMLQWIEHIVNDLQDHRLKTKLLKAFTIIFPIFAIRNVEEFMEIRMKRKCPLNLEGINECIRMRHENEAFKYEYQKTGFLKKHYFFDDTDCLGMTYKQKKDAPSKKSMKTDGNLWNLEAARIFKDLVEFSRVFGLF</sequence>
<dbReference type="OrthoDB" id="10691920at2759"/>
<protein>
    <submittedName>
        <fullName evidence="1">Uncharacterized protein</fullName>
    </submittedName>
</protein>
<dbReference type="AlphaFoldDB" id="A0A9P1IM05"/>
<evidence type="ECO:0000313" key="2">
    <source>
        <dbReference type="Proteomes" id="UP001152747"/>
    </source>
</evidence>
<organism evidence="1 2">
    <name type="scientific">Caenorhabditis angaria</name>
    <dbReference type="NCBI Taxonomy" id="860376"/>
    <lineage>
        <taxon>Eukaryota</taxon>
        <taxon>Metazoa</taxon>
        <taxon>Ecdysozoa</taxon>
        <taxon>Nematoda</taxon>
        <taxon>Chromadorea</taxon>
        <taxon>Rhabditida</taxon>
        <taxon>Rhabditina</taxon>
        <taxon>Rhabditomorpha</taxon>
        <taxon>Rhabditoidea</taxon>
        <taxon>Rhabditidae</taxon>
        <taxon>Peloderinae</taxon>
        <taxon>Caenorhabditis</taxon>
    </lineage>
</organism>
<gene>
    <name evidence="1" type="ORF">CAMP_LOCUS9148</name>
</gene>
<accession>A0A9P1IM05</accession>
<name>A0A9P1IM05_9PELO</name>
<keyword evidence="2" id="KW-1185">Reference proteome</keyword>
<proteinExistence type="predicted"/>
<comment type="caution">
    <text evidence="1">The sequence shown here is derived from an EMBL/GenBank/DDBJ whole genome shotgun (WGS) entry which is preliminary data.</text>
</comment>
<dbReference type="Proteomes" id="UP001152747">
    <property type="component" value="Unassembled WGS sequence"/>
</dbReference>